<dbReference type="AlphaFoldDB" id="A0A0D6QV61"/>
<evidence type="ECO:0000256" key="2">
    <source>
        <dbReference type="ARBA" id="ARBA00006312"/>
    </source>
</evidence>
<dbReference type="InterPro" id="IPR050478">
    <property type="entry name" value="Ethylene_sulfur-biosynth"/>
</dbReference>
<name>A0A0D6QV61_ARACU</name>
<keyword evidence="4" id="KW-0472">Membrane</keyword>
<evidence type="ECO:0000259" key="5">
    <source>
        <dbReference type="Pfam" id="PF04863"/>
    </source>
</evidence>
<dbReference type="InterPro" id="IPR015422">
    <property type="entry name" value="PyrdxlP-dep_Trfase_small"/>
</dbReference>
<dbReference type="Pfam" id="PF04863">
    <property type="entry name" value="EGF_alliinase"/>
    <property type="match status" value="1"/>
</dbReference>
<feature type="transmembrane region" description="Helical" evidence="4">
    <location>
        <begin position="20"/>
        <end position="40"/>
    </location>
</feature>
<sequence length="505" mass="56290">MEQQLLLATKYPSSQKTRLLNVLLASSLLFNVVLLLLLLLGKQYELPTDGGAIDSLQDVAAGWSRKAAAEAESAAKYHCSGHGYVFVDTSVSLNSDEEGTPACECNDCYTGTDCSQIVPNCVANAESGDPVFLEPFWIANAEAAATVVPAWYRMSYRIMDALDINLSPELEKQIRAIHSLAGNVVTEGRYIVLGTGSMQLLNAVVNSLSPIHAQNPNPAGVVSATPFYGAYKEQTEMFESLDFTWKGDASAWIKRAESLNSTTFIEFVTSPNNPDAVTREAVLNGRNVKTVYDYAYYWPHFTAITRPADDDVMLFTLSKLTGHAGSRLGWAIVKDYHVYRKMYQYVLLNTLGVSHDTQLRATRLLKAALSAYEKRGRMRTGRLEDEKQLLFHYGYGVMRRRWQRLERIFSGSDRYSLQSLRPAYCKFFKMVTGPSPAYAWVKCEREEDRDCAAVLKSGGIIGRGGESFGADKRYVRLSLLKRDDNFARLESRLQALLSHNFSGAS</sequence>
<accession>A0A0D6QV61</accession>
<feature type="domain" description="Alliinase EGF-like" evidence="5">
    <location>
        <begin position="63"/>
        <end position="121"/>
    </location>
</feature>
<dbReference type="Pfam" id="PF04864">
    <property type="entry name" value="Alliinase_C"/>
    <property type="match status" value="1"/>
</dbReference>
<dbReference type="GO" id="GO:0008483">
    <property type="term" value="F:transaminase activity"/>
    <property type="evidence" value="ECO:0007669"/>
    <property type="project" value="TreeGrafter"/>
</dbReference>
<evidence type="ECO:0000256" key="3">
    <source>
        <dbReference type="ARBA" id="ARBA00022898"/>
    </source>
</evidence>
<keyword evidence="4" id="KW-1133">Transmembrane helix</keyword>
<dbReference type="Gene3D" id="2.10.25.30">
    <property type="entry name" value="EGF-like, alliinase"/>
    <property type="match status" value="1"/>
</dbReference>
<dbReference type="InterPro" id="IPR015424">
    <property type="entry name" value="PyrdxlP-dep_Trfase"/>
</dbReference>
<dbReference type="Gene3D" id="3.40.640.10">
    <property type="entry name" value="Type I PLP-dependent aspartate aminotransferase-like (Major domain)"/>
    <property type="match status" value="1"/>
</dbReference>
<dbReference type="GO" id="GO:0016846">
    <property type="term" value="F:carbon-sulfur lyase activity"/>
    <property type="evidence" value="ECO:0007669"/>
    <property type="project" value="InterPro"/>
</dbReference>
<dbReference type="InterPro" id="IPR015421">
    <property type="entry name" value="PyrdxlP-dep_Trfase_major"/>
</dbReference>
<dbReference type="PANTHER" id="PTHR43795">
    <property type="entry name" value="BIFUNCTIONAL ASPARTATE AMINOTRANSFERASE AND GLUTAMATE/ASPARTATE-PREPHENATE AMINOTRANSFERASE-RELATED"/>
    <property type="match status" value="1"/>
</dbReference>
<dbReference type="InterPro" id="IPR037029">
    <property type="entry name" value="Alliinase_N_sf"/>
</dbReference>
<dbReference type="GO" id="GO:0006520">
    <property type="term" value="P:amino acid metabolic process"/>
    <property type="evidence" value="ECO:0007669"/>
    <property type="project" value="TreeGrafter"/>
</dbReference>
<evidence type="ECO:0008006" key="8">
    <source>
        <dbReference type="Google" id="ProtNLM"/>
    </source>
</evidence>
<keyword evidence="3" id="KW-0663">Pyridoxal phosphate</keyword>
<comment type="similarity">
    <text evidence="2">Belongs to the alliinase family.</text>
</comment>
<dbReference type="CDD" id="cd00609">
    <property type="entry name" value="AAT_like"/>
    <property type="match status" value="1"/>
</dbReference>
<evidence type="ECO:0000259" key="6">
    <source>
        <dbReference type="Pfam" id="PF04864"/>
    </source>
</evidence>
<evidence type="ECO:0000313" key="7">
    <source>
        <dbReference type="EMBL" id="JAG94351.1"/>
    </source>
</evidence>
<protein>
    <recommendedName>
        <fullName evidence="8">Alliinase C-terminal domain-containing protein</fullName>
    </recommendedName>
</protein>
<evidence type="ECO:0000256" key="1">
    <source>
        <dbReference type="ARBA" id="ARBA00001933"/>
    </source>
</evidence>
<reference evidence="7" key="1">
    <citation type="submission" date="2015-03" db="EMBL/GenBank/DDBJ databases">
        <title>A transcriptome of Araucaria cunninghamii, an australian fine timber species.</title>
        <authorList>
            <person name="Jing Yi C.J.Y."/>
            <person name="Yin San L.Y.S."/>
            <person name="Abdul Karim S.S."/>
            <person name="Wan Azmi N.N."/>
            <person name="Hercus R.R."/>
            <person name="Croft L.L."/>
        </authorList>
    </citation>
    <scope>NUCLEOTIDE SEQUENCE</scope>
    <source>
        <strain evidence="7">MI0301</strain>
        <tissue evidence="7">Leaf</tissue>
    </source>
</reference>
<evidence type="ECO:0000256" key="4">
    <source>
        <dbReference type="SAM" id="Phobius"/>
    </source>
</evidence>
<proteinExistence type="inferred from homology"/>
<keyword evidence="4" id="KW-0812">Transmembrane</keyword>
<feature type="domain" description="Alliinase C-terminal" evidence="6">
    <location>
        <begin position="123"/>
        <end position="495"/>
    </location>
</feature>
<dbReference type="InterPro" id="IPR006948">
    <property type="entry name" value="Alliinase_C"/>
</dbReference>
<dbReference type="Gene3D" id="3.90.1150.10">
    <property type="entry name" value="Aspartate Aminotransferase, domain 1"/>
    <property type="match status" value="1"/>
</dbReference>
<organism evidence="7">
    <name type="scientific">Araucaria cunninghamii</name>
    <name type="common">Hoop pine</name>
    <name type="synonym">Moreton Bay pine</name>
    <dbReference type="NCBI Taxonomy" id="56994"/>
    <lineage>
        <taxon>Eukaryota</taxon>
        <taxon>Viridiplantae</taxon>
        <taxon>Streptophyta</taxon>
        <taxon>Embryophyta</taxon>
        <taxon>Tracheophyta</taxon>
        <taxon>Spermatophyta</taxon>
        <taxon>Pinopsida</taxon>
        <taxon>Pinidae</taxon>
        <taxon>Conifers II</taxon>
        <taxon>Araucariales</taxon>
        <taxon>Araucariaceae</taxon>
        <taxon>Araucaria</taxon>
    </lineage>
</organism>
<dbReference type="EMBL" id="GCKF01043853">
    <property type="protein sequence ID" value="JAG94351.1"/>
    <property type="molecule type" value="Transcribed_RNA"/>
</dbReference>
<dbReference type="SUPFAM" id="SSF53383">
    <property type="entry name" value="PLP-dependent transferases"/>
    <property type="match status" value="1"/>
</dbReference>
<comment type="cofactor">
    <cofactor evidence="1">
        <name>pyridoxal 5'-phosphate</name>
        <dbReference type="ChEBI" id="CHEBI:597326"/>
    </cofactor>
</comment>
<dbReference type="PANTHER" id="PTHR43795:SF20">
    <property type="entry name" value="TRYPTOPHAN AMINOTRANSFERASE-RELATED PROTEIN 3"/>
    <property type="match status" value="1"/>
</dbReference>
<dbReference type="InterPro" id="IPR006947">
    <property type="entry name" value="EGF_alliinase"/>
</dbReference>